<evidence type="ECO:0000259" key="7">
    <source>
        <dbReference type="PROSITE" id="PS50102"/>
    </source>
</evidence>
<dbReference type="Proteomes" id="UP000233837">
    <property type="component" value="Unassembled WGS sequence"/>
</dbReference>
<keyword evidence="2" id="KW-0863">Zinc-finger</keyword>
<dbReference type="GO" id="GO:0005634">
    <property type="term" value="C:nucleus"/>
    <property type="evidence" value="ECO:0007669"/>
    <property type="project" value="TreeGrafter"/>
</dbReference>
<evidence type="ECO:0000256" key="4">
    <source>
        <dbReference type="ARBA" id="ARBA00022884"/>
    </source>
</evidence>
<dbReference type="GO" id="GO:0008270">
    <property type="term" value="F:zinc ion binding"/>
    <property type="evidence" value="ECO:0007669"/>
    <property type="project" value="UniProtKB-KW"/>
</dbReference>
<dbReference type="SUPFAM" id="SSF54928">
    <property type="entry name" value="RNA-binding domain, RBD"/>
    <property type="match status" value="1"/>
</dbReference>
<organism evidence="8 9">
    <name type="scientific">Dendrobium catenatum</name>
    <dbReference type="NCBI Taxonomy" id="906689"/>
    <lineage>
        <taxon>Eukaryota</taxon>
        <taxon>Viridiplantae</taxon>
        <taxon>Streptophyta</taxon>
        <taxon>Embryophyta</taxon>
        <taxon>Tracheophyta</taxon>
        <taxon>Spermatophyta</taxon>
        <taxon>Magnoliopsida</taxon>
        <taxon>Liliopsida</taxon>
        <taxon>Asparagales</taxon>
        <taxon>Orchidaceae</taxon>
        <taxon>Epidendroideae</taxon>
        <taxon>Malaxideae</taxon>
        <taxon>Dendrobiinae</taxon>
        <taxon>Dendrobium</taxon>
    </lineage>
</organism>
<keyword evidence="9" id="KW-1185">Reference proteome</keyword>
<reference evidence="8 9" key="1">
    <citation type="journal article" date="2016" name="Sci. Rep.">
        <title>The Dendrobium catenatum Lindl. genome sequence provides insights into polysaccharide synthase, floral development and adaptive evolution.</title>
        <authorList>
            <person name="Zhang G.Q."/>
            <person name="Xu Q."/>
            <person name="Bian C."/>
            <person name="Tsai W.C."/>
            <person name="Yeh C.M."/>
            <person name="Liu K.W."/>
            <person name="Yoshida K."/>
            <person name="Zhang L.S."/>
            <person name="Chang S.B."/>
            <person name="Chen F."/>
            <person name="Shi Y."/>
            <person name="Su Y.Y."/>
            <person name="Zhang Y.Q."/>
            <person name="Chen L.J."/>
            <person name="Yin Y."/>
            <person name="Lin M."/>
            <person name="Huang H."/>
            <person name="Deng H."/>
            <person name="Wang Z.W."/>
            <person name="Zhu S.L."/>
            <person name="Zhao X."/>
            <person name="Deng C."/>
            <person name="Niu S.C."/>
            <person name="Huang J."/>
            <person name="Wang M."/>
            <person name="Liu G.H."/>
            <person name="Yang H.J."/>
            <person name="Xiao X.J."/>
            <person name="Hsiao Y.Y."/>
            <person name="Wu W.L."/>
            <person name="Chen Y.Y."/>
            <person name="Mitsuda N."/>
            <person name="Ohme-Takagi M."/>
            <person name="Luo Y.B."/>
            <person name="Van de Peer Y."/>
            <person name="Liu Z.J."/>
        </authorList>
    </citation>
    <scope>NUCLEOTIDE SEQUENCE [LARGE SCALE GENOMIC DNA]</scope>
    <source>
        <tissue evidence="8">The whole plant</tissue>
    </source>
</reference>
<feature type="domain" description="RRM" evidence="7">
    <location>
        <begin position="796"/>
        <end position="874"/>
    </location>
</feature>
<dbReference type="InterPro" id="IPR055256">
    <property type="entry name" value="KH_1_KHDC4/BBP-like"/>
</dbReference>
<dbReference type="SMART" id="SM00322">
    <property type="entry name" value="KH"/>
    <property type="match status" value="1"/>
</dbReference>
<dbReference type="InterPro" id="IPR035979">
    <property type="entry name" value="RBD_domain_sf"/>
</dbReference>
<keyword evidence="3" id="KW-0862">Zinc</keyword>
<protein>
    <submittedName>
        <fullName evidence="8">KH domain-containing protein SPIN1</fullName>
    </submittedName>
</protein>
<sequence>MMEVGVKEGKLCVESNKAEDSAVGNVVLDKGVVYGESNCINKTEAGMVKEFGNVGELTKVKLAKELRSLGSIKNVSRGRNLEGGSTKKKDGGPSPKVGKKEEIGRRLRRWGRRDEELGGVIWPWGEEGKGSNFGIVEIGPAVCGGFRVRWSAGCEEVAGVLGGGWGCRQGENEKITKRIKPRTRPSPRKAHRSTISEVLYFTRFSATCSKILLTTNMMKQSDIVNSKSPEECCSHGNSDDEFEEYSEEEMLSEEESNENLCFPPNKEGSIDKLSKVEGSCAEEPNEYVSSDEESAEEVPCGDESDEEDSCPEESNEENLDEGPEAASAEYPTEGMMTLEEAGDEDLTDVSFEEIIEEEFYEESYEEPDEEEPLRGSMDQIPLAIISDGVSNSLEQKKASDHAFLESKTSVESSCNQCLRESSNLSIDALVSKQQDDPSASIKKRRSRWDIKAEAPMPVNESGDLGIKRTTRWSSDTKAEAPILVNDNADLKKRRKTRWSSDETQLNMPCTLKLLDSVKDISSNTDNDQSIRRLNAEIQAINRKLGGSVIVNEQPQEESSPSPQPNDDCLDSRIYTSEFRHLVSLLKQKLSIISELTKSQKNDKPSNHAIFKKKIYLPVKEYPNYNFIGLILGPNGNSLKKMEKETGATIVLRGKGFSSKDKKNQCSDDNDDEHVLIQSDSRNGFDAAVSMVEKLLVPVDDRHNYYKSAQLRELAELRGNLKEVTFWDVKQCDICGKSSHQTSDCPLVATELQSNANFHTGSGSLFSSFKSSSASPCPLPFVANAFDDKPQEESKPVSLFVGHLSLSVSKDKLKELFLPYGDICYVSVLMDKSTGQSKGCGFVRYTSASDAAVAIAKMNGCMVDGKKLTVKIAGASSPSLFADLPNYPGFASIPPPSLNTDLPNFPGLASIPPPSSNANLPNFLGTPHPSSSNANLPKYPELSAIAEMNPKPNYWPGPPGSMLLESGISYPKSSFNSSNYTESVPLQSSTSFGITFQTTSLGKNGRMIDGKVTVTGSPSPSLNLPNYPGFVAIPRDIPESNCLPCPSASIPTASGTFLSNSRYNLLNHTDSVPFRSSTYLGSTCQTSISTSQFPGVAATSNELATFPGFLKSFDSSNQLNPSMPSSSLSSPSPYFIRNFSSQQMNPTWR</sequence>
<feature type="compositionally biased region" description="Acidic residues" evidence="6">
    <location>
        <begin position="239"/>
        <end position="257"/>
    </location>
</feature>
<dbReference type="PROSITE" id="PS50084">
    <property type="entry name" value="KH_TYPE_1"/>
    <property type="match status" value="1"/>
</dbReference>
<name>A0A2I0WKF2_9ASPA</name>
<dbReference type="Pfam" id="PF22675">
    <property type="entry name" value="KH-I_KHDC4-BBP"/>
    <property type="match status" value="1"/>
</dbReference>
<dbReference type="InterPro" id="IPR045071">
    <property type="entry name" value="BBP-like"/>
</dbReference>
<keyword evidence="4 5" id="KW-0694">RNA-binding</keyword>
<feature type="compositionally biased region" description="Acidic residues" evidence="6">
    <location>
        <begin position="283"/>
        <end position="323"/>
    </location>
</feature>
<dbReference type="PANTHER" id="PTHR11208">
    <property type="entry name" value="RNA-BINDING PROTEIN RELATED"/>
    <property type="match status" value="1"/>
</dbReference>
<dbReference type="AlphaFoldDB" id="A0A2I0WKF2"/>
<evidence type="ECO:0000256" key="6">
    <source>
        <dbReference type="SAM" id="MobiDB-lite"/>
    </source>
</evidence>
<evidence type="ECO:0000256" key="3">
    <source>
        <dbReference type="ARBA" id="ARBA00022833"/>
    </source>
</evidence>
<dbReference type="PROSITE" id="PS50102">
    <property type="entry name" value="RRM"/>
    <property type="match status" value="1"/>
</dbReference>
<evidence type="ECO:0000313" key="9">
    <source>
        <dbReference type="Proteomes" id="UP000233837"/>
    </source>
</evidence>
<dbReference type="EMBL" id="KZ502555">
    <property type="protein sequence ID" value="PKU76135.1"/>
    <property type="molecule type" value="Genomic_DNA"/>
</dbReference>
<dbReference type="SUPFAM" id="SSF54791">
    <property type="entry name" value="Eukaryotic type KH-domain (KH-domain type I)"/>
    <property type="match status" value="1"/>
</dbReference>
<dbReference type="GO" id="GO:0048024">
    <property type="term" value="P:regulation of mRNA splicing, via spliceosome"/>
    <property type="evidence" value="ECO:0007669"/>
    <property type="project" value="TreeGrafter"/>
</dbReference>
<gene>
    <name evidence="8" type="primary">SPIN1</name>
    <name evidence="8" type="ORF">MA16_Dca024342</name>
</gene>
<dbReference type="InterPro" id="IPR012677">
    <property type="entry name" value="Nucleotide-bd_a/b_plait_sf"/>
</dbReference>
<dbReference type="InterPro" id="IPR036612">
    <property type="entry name" value="KH_dom_type_1_sf"/>
</dbReference>
<dbReference type="InterPro" id="IPR047086">
    <property type="entry name" value="SF1-HH_sf"/>
</dbReference>
<keyword evidence="1" id="KW-0479">Metal-binding</keyword>
<reference evidence="8 9" key="2">
    <citation type="journal article" date="2017" name="Nature">
        <title>The Apostasia genome and the evolution of orchids.</title>
        <authorList>
            <person name="Zhang G.Q."/>
            <person name="Liu K.W."/>
            <person name="Li Z."/>
            <person name="Lohaus R."/>
            <person name="Hsiao Y.Y."/>
            <person name="Niu S.C."/>
            <person name="Wang J.Y."/>
            <person name="Lin Y.C."/>
            <person name="Xu Q."/>
            <person name="Chen L.J."/>
            <person name="Yoshida K."/>
            <person name="Fujiwara S."/>
            <person name="Wang Z.W."/>
            <person name="Zhang Y.Q."/>
            <person name="Mitsuda N."/>
            <person name="Wang M."/>
            <person name="Liu G.H."/>
            <person name="Pecoraro L."/>
            <person name="Huang H.X."/>
            <person name="Xiao X.J."/>
            <person name="Lin M."/>
            <person name="Wu X.Y."/>
            <person name="Wu W.L."/>
            <person name="Chen Y.Y."/>
            <person name="Chang S.B."/>
            <person name="Sakamoto S."/>
            <person name="Ohme-Takagi M."/>
            <person name="Yagi M."/>
            <person name="Zeng S.J."/>
            <person name="Shen C.Y."/>
            <person name="Yeh C.M."/>
            <person name="Luo Y.B."/>
            <person name="Tsai W.C."/>
            <person name="Van de Peer Y."/>
            <person name="Liu Z.J."/>
        </authorList>
    </citation>
    <scope>NUCLEOTIDE SEQUENCE [LARGE SCALE GENOMIC DNA]</scope>
    <source>
        <tissue evidence="8">The whole plant</tissue>
    </source>
</reference>
<feature type="region of interest" description="Disordered" evidence="6">
    <location>
        <begin position="77"/>
        <end position="103"/>
    </location>
</feature>
<accession>A0A2I0WKF2</accession>
<dbReference type="Gene3D" id="3.30.1370.10">
    <property type="entry name" value="K Homology domain, type 1"/>
    <property type="match status" value="1"/>
</dbReference>
<dbReference type="SMART" id="SM00360">
    <property type="entry name" value="RRM"/>
    <property type="match status" value="1"/>
</dbReference>
<dbReference type="STRING" id="906689.A0A2I0WKF2"/>
<dbReference type="Gene3D" id="3.30.70.330">
    <property type="match status" value="1"/>
</dbReference>
<dbReference type="Pfam" id="PF16275">
    <property type="entry name" value="SF1-HH"/>
    <property type="match status" value="1"/>
</dbReference>
<proteinExistence type="predicted"/>
<dbReference type="InterPro" id="IPR032570">
    <property type="entry name" value="SF1-HH"/>
</dbReference>
<dbReference type="GO" id="GO:0003729">
    <property type="term" value="F:mRNA binding"/>
    <property type="evidence" value="ECO:0007669"/>
    <property type="project" value="TreeGrafter"/>
</dbReference>
<dbReference type="Pfam" id="PF00076">
    <property type="entry name" value="RRM_1"/>
    <property type="match status" value="1"/>
</dbReference>
<evidence type="ECO:0000256" key="1">
    <source>
        <dbReference type="ARBA" id="ARBA00022723"/>
    </source>
</evidence>
<dbReference type="Gene3D" id="6.10.140.1790">
    <property type="match status" value="1"/>
</dbReference>
<evidence type="ECO:0000256" key="2">
    <source>
        <dbReference type="ARBA" id="ARBA00022771"/>
    </source>
</evidence>
<dbReference type="PANTHER" id="PTHR11208:SF45">
    <property type="entry name" value="SPLICING FACTOR 1"/>
    <property type="match status" value="1"/>
</dbReference>
<evidence type="ECO:0000313" key="8">
    <source>
        <dbReference type="EMBL" id="PKU76135.1"/>
    </source>
</evidence>
<dbReference type="InterPro" id="IPR004087">
    <property type="entry name" value="KH_dom"/>
</dbReference>
<evidence type="ECO:0000256" key="5">
    <source>
        <dbReference type="PROSITE-ProRule" id="PRU00176"/>
    </source>
</evidence>
<dbReference type="InterPro" id="IPR000504">
    <property type="entry name" value="RRM_dom"/>
</dbReference>
<feature type="region of interest" description="Disordered" evidence="6">
    <location>
        <begin position="227"/>
        <end position="325"/>
    </location>
</feature>